<feature type="binding site" evidence="11">
    <location>
        <position position="459"/>
    </location>
    <ligand>
        <name>Ca(2+)</name>
        <dbReference type="ChEBI" id="CHEBI:29108"/>
        <label>5</label>
    </ligand>
</feature>
<keyword evidence="5" id="KW-0677">Repeat</keyword>
<evidence type="ECO:0000256" key="11">
    <source>
        <dbReference type="PIRSR" id="PIRSR621190-2"/>
    </source>
</evidence>
<evidence type="ECO:0000256" key="2">
    <source>
        <dbReference type="ARBA" id="ARBA00022670"/>
    </source>
</evidence>
<gene>
    <name evidence="16" type="ORF">DSTB1V02_LOCUS6553</name>
</gene>
<dbReference type="InterPro" id="IPR036365">
    <property type="entry name" value="PGBD-like_sf"/>
</dbReference>
<dbReference type="GO" id="GO:0031012">
    <property type="term" value="C:extracellular matrix"/>
    <property type="evidence" value="ECO:0007669"/>
    <property type="project" value="InterPro"/>
</dbReference>
<feature type="domain" description="Peptidase metallopeptidase" evidence="15">
    <location>
        <begin position="128"/>
        <end position="287"/>
    </location>
</feature>
<dbReference type="SMART" id="SM00120">
    <property type="entry name" value="HX"/>
    <property type="match status" value="3"/>
</dbReference>
<evidence type="ECO:0000256" key="9">
    <source>
        <dbReference type="ARBA" id="ARBA00023145"/>
    </source>
</evidence>
<dbReference type="PANTHER" id="PTHR10201">
    <property type="entry name" value="MATRIX METALLOPROTEINASE"/>
    <property type="match status" value="1"/>
</dbReference>
<feature type="binding site" evidence="11">
    <location>
        <position position="198"/>
    </location>
    <ligand>
        <name>Ca(2+)</name>
        <dbReference type="ChEBI" id="CHEBI:29108"/>
        <label>3</label>
    </ligand>
</feature>
<dbReference type="InterPro" id="IPR000585">
    <property type="entry name" value="Hemopexin-like_dom"/>
</dbReference>
<feature type="binding site" evidence="11">
    <location>
        <position position="245"/>
    </location>
    <ligand>
        <name>Zn(2+)</name>
        <dbReference type="ChEBI" id="CHEBI:29105"/>
        <label>2</label>
        <note>catalytic</note>
    </ligand>
</feature>
<dbReference type="InterPro" id="IPR018487">
    <property type="entry name" value="Hemopexin-like_repeat"/>
</dbReference>
<keyword evidence="9" id="KW-0865">Zymogen</keyword>
<comment type="similarity">
    <text evidence="1">Belongs to the peptidase M10A family.</text>
</comment>
<keyword evidence="14" id="KW-0812">Transmembrane</keyword>
<feature type="binding site" evidence="11">
    <location>
        <position position="226"/>
    </location>
    <ligand>
        <name>Ca(2+)</name>
        <dbReference type="ChEBI" id="CHEBI:29108"/>
        <label>3</label>
    </ligand>
</feature>
<feature type="binding site" evidence="11">
    <location>
        <position position="457"/>
    </location>
    <ligand>
        <name>Ca(2+)</name>
        <dbReference type="ChEBI" id="CHEBI:29108"/>
        <label>4</label>
    </ligand>
</feature>
<evidence type="ECO:0000256" key="10">
    <source>
        <dbReference type="PIRSR" id="PIRSR621190-1"/>
    </source>
</evidence>
<dbReference type="Pfam" id="PF01471">
    <property type="entry name" value="PG_binding_1"/>
    <property type="match status" value="1"/>
</dbReference>
<dbReference type="InterPro" id="IPR002477">
    <property type="entry name" value="Peptidoglycan-bd-like"/>
</dbReference>
<accession>A0A7R9A740</accession>
<evidence type="ECO:0000313" key="16">
    <source>
        <dbReference type="EMBL" id="CAD7246707.1"/>
    </source>
</evidence>
<dbReference type="Pfam" id="PF00045">
    <property type="entry name" value="Hemopexin"/>
    <property type="match status" value="2"/>
</dbReference>
<dbReference type="InterPro" id="IPR036375">
    <property type="entry name" value="Hemopexin-like_dom_sf"/>
</dbReference>
<dbReference type="SUPFAM" id="SSF47090">
    <property type="entry name" value="PGBD-like"/>
    <property type="match status" value="1"/>
</dbReference>
<feature type="binding site" evidence="11">
    <location>
        <position position="193"/>
    </location>
    <ligand>
        <name>Zn(2+)</name>
        <dbReference type="ChEBI" id="CHEBI:29105"/>
        <label>1</label>
    </ligand>
</feature>
<evidence type="ECO:0000256" key="14">
    <source>
        <dbReference type="SAM" id="Phobius"/>
    </source>
</evidence>
<evidence type="ECO:0000256" key="4">
    <source>
        <dbReference type="ARBA" id="ARBA00022729"/>
    </source>
</evidence>
<dbReference type="InterPro" id="IPR033739">
    <property type="entry name" value="M10A_MMP"/>
</dbReference>
<evidence type="ECO:0000313" key="17">
    <source>
        <dbReference type="Proteomes" id="UP000677054"/>
    </source>
</evidence>
<dbReference type="InterPro" id="IPR001818">
    <property type="entry name" value="Pept_M10_metallopeptidase"/>
</dbReference>
<evidence type="ECO:0000256" key="1">
    <source>
        <dbReference type="ARBA" id="ARBA00010370"/>
    </source>
</evidence>
<feature type="binding site" evidence="11">
    <location>
        <position position="221"/>
    </location>
    <ligand>
        <name>Zn(2+)</name>
        <dbReference type="ChEBI" id="CHEBI:29105"/>
        <label>1</label>
    </ligand>
</feature>
<dbReference type="EMBL" id="LR900731">
    <property type="protein sequence ID" value="CAD7246707.1"/>
    <property type="molecule type" value="Genomic_DNA"/>
</dbReference>
<dbReference type="Pfam" id="PF00413">
    <property type="entry name" value="Peptidase_M10"/>
    <property type="match status" value="1"/>
</dbReference>
<dbReference type="SUPFAM" id="SSF55486">
    <property type="entry name" value="Metalloproteases ('zincins'), catalytic domain"/>
    <property type="match status" value="1"/>
</dbReference>
<dbReference type="AlphaFoldDB" id="A0A7R9A740"/>
<keyword evidence="8" id="KW-0482">Metalloprotease</keyword>
<feature type="binding site" evidence="11">
    <location>
        <position position="223"/>
    </location>
    <ligand>
        <name>Ca(2+)</name>
        <dbReference type="ChEBI" id="CHEBI:29108"/>
        <label>3</label>
    </ligand>
</feature>
<feature type="binding site" evidence="11">
    <location>
        <position position="504"/>
    </location>
    <ligand>
        <name>Ca(2+)</name>
        <dbReference type="ChEBI" id="CHEBI:29108"/>
        <label>5</label>
    </ligand>
</feature>
<evidence type="ECO:0000256" key="7">
    <source>
        <dbReference type="ARBA" id="ARBA00022833"/>
    </source>
</evidence>
<dbReference type="EMBL" id="CAJPEV010001214">
    <property type="protein sequence ID" value="CAG0891397.1"/>
    <property type="molecule type" value="Genomic_DNA"/>
</dbReference>
<dbReference type="CDD" id="cd00094">
    <property type="entry name" value="HX"/>
    <property type="match status" value="1"/>
</dbReference>
<comment type="cofactor">
    <cofactor evidence="11">
        <name>Ca(2+)</name>
        <dbReference type="ChEBI" id="CHEBI:29108"/>
    </cofactor>
    <text evidence="11">Can bind about 5 Ca(2+) ions per subunit.</text>
</comment>
<dbReference type="Gene3D" id="3.40.390.10">
    <property type="entry name" value="Collagenase (Catalytic Domain)"/>
    <property type="match status" value="1"/>
</dbReference>
<dbReference type="InterPro" id="IPR021158">
    <property type="entry name" value="Pept_M10A_Zn_BS"/>
</dbReference>
<evidence type="ECO:0000256" key="12">
    <source>
        <dbReference type="PROSITE-ProRule" id="PRU01011"/>
    </source>
</evidence>
<keyword evidence="14" id="KW-1133">Transmembrane helix</keyword>
<dbReference type="Proteomes" id="UP000677054">
    <property type="component" value="Unassembled WGS sequence"/>
</dbReference>
<name>A0A7R9A740_9CRUS</name>
<feature type="binding site" evidence="11">
    <location>
        <position position="263"/>
    </location>
    <ligand>
        <name>Zn(2+)</name>
        <dbReference type="ChEBI" id="CHEBI:29105"/>
        <label>2</label>
        <note>catalytic</note>
    </ligand>
</feature>
<protein>
    <recommendedName>
        <fullName evidence="15">Peptidase metallopeptidase domain-containing protein</fullName>
    </recommendedName>
</protein>
<dbReference type="PROSITE" id="PS00546">
    <property type="entry name" value="CYSTEINE_SWITCH"/>
    <property type="match status" value="1"/>
</dbReference>
<evidence type="ECO:0000259" key="15">
    <source>
        <dbReference type="SMART" id="SM00235"/>
    </source>
</evidence>
<feature type="binding site" evidence="11">
    <location>
        <position position="181"/>
    </location>
    <ligand>
        <name>Ca(2+)</name>
        <dbReference type="ChEBI" id="CHEBI:29108"/>
        <label>2</label>
    </ligand>
</feature>
<feature type="repeat" description="Hemopexin" evidence="12">
    <location>
        <begin position="396"/>
        <end position="450"/>
    </location>
</feature>
<feature type="binding site" evidence="11">
    <location>
        <position position="206"/>
    </location>
    <ligand>
        <name>Zn(2+)</name>
        <dbReference type="ChEBI" id="CHEBI:29105"/>
        <label>1</label>
    </ligand>
</feature>
<feature type="region of interest" description="Disordered" evidence="13">
    <location>
        <begin position="300"/>
        <end position="322"/>
    </location>
</feature>
<dbReference type="PROSITE" id="PS51642">
    <property type="entry name" value="HEMOPEXIN_2"/>
    <property type="match status" value="2"/>
</dbReference>
<dbReference type="PANTHER" id="PTHR10201:SF169">
    <property type="entry name" value="MATRIX METALLOPROTEINASE-16-LIKE PROTEIN"/>
    <property type="match status" value="1"/>
</dbReference>
<feature type="binding site" evidence="11">
    <location>
        <position position="255"/>
    </location>
    <ligand>
        <name>Zn(2+)</name>
        <dbReference type="ChEBI" id="CHEBI:29105"/>
        <label>2</label>
        <note>catalytic</note>
    </ligand>
</feature>
<evidence type="ECO:0000256" key="3">
    <source>
        <dbReference type="ARBA" id="ARBA00022723"/>
    </source>
</evidence>
<keyword evidence="7 11" id="KW-0862">Zinc</keyword>
<feature type="active site" evidence="10">
    <location>
        <position position="246"/>
    </location>
</feature>
<feature type="transmembrane region" description="Helical" evidence="14">
    <location>
        <begin position="574"/>
        <end position="598"/>
    </location>
</feature>
<dbReference type="OrthoDB" id="406838at2759"/>
<dbReference type="InterPro" id="IPR021190">
    <property type="entry name" value="Pept_M10A"/>
</dbReference>
<feature type="binding site" evidence="11">
    <location>
        <position position="219"/>
    </location>
    <ligand>
        <name>Ca(2+)</name>
        <dbReference type="ChEBI" id="CHEBI:29108"/>
        <label>2</label>
    </ligand>
</feature>
<dbReference type="InterPro" id="IPR024079">
    <property type="entry name" value="MetalloPept_cat_dom_sf"/>
</dbReference>
<dbReference type="GO" id="GO:0030574">
    <property type="term" value="P:collagen catabolic process"/>
    <property type="evidence" value="ECO:0007669"/>
    <property type="project" value="TreeGrafter"/>
</dbReference>
<feature type="binding site" evidence="11">
    <location>
        <position position="411"/>
    </location>
    <ligand>
        <name>Ca(2+)</name>
        <dbReference type="ChEBI" id="CHEBI:29108"/>
        <label>5</label>
    </ligand>
</feature>
<feature type="binding site" evidence="11">
    <location>
        <position position="226"/>
    </location>
    <ligand>
        <name>Ca(2+)</name>
        <dbReference type="ChEBI" id="CHEBI:29108"/>
        <label>1</label>
    </ligand>
</feature>
<feature type="binding site" description="in inhibited form" evidence="11">
    <location>
        <position position="112"/>
    </location>
    <ligand>
        <name>Zn(2+)</name>
        <dbReference type="ChEBI" id="CHEBI:29105"/>
        <label>2</label>
        <note>catalytic</note>
    </ligand>
</feature>
<dbReference type="GO" id="GO:0005615">
    <property type="term" value="C:extracellular space"/>
    <property type="evidence" value="ECO:0007669"/>
    <property type="project" value="TreeGrafter"/>
</dbReference>
<comment type="cofactor">
    <cofactor evidence="11">
        <name>Zn(2+)</name>
        <dbReference type="ChEBI" id="CHEBI:29105"/>
    </cofactor>
    <text evidence="11">Binds 2 Zn(2+) ions per subunit.</text>
</comment>
<dbReference type="Gene3D" id="2.110.10.10">
    <property type="entry name" value="Hemopexin-like domain"/>
    <property type="match status" value="1"/>
</dbReference>
<feature type="binding site" evidence="11">
    <location>
        <position position="199"/>
    </location>
    <ligand>
        <name>Ca(2+)</name>
        <dbReference type="ChEBI" id="CHEBI:29108"/>
        <label>3</label>
    </ligand>
</feature>
<dbReference type="PRINTS" id="PR00138">
    <property type="entry name" value="MATRIXIN"/>
</dbReference>
<reference evidence="16" key="1">
    <citation type="submission" date="2020-11" db="EMBL/GenBank/DDBJ databases">
        <authorList>
            <person name="Tran Van P."/>
        </authorList>
    </citation>
    <scope>NUCLEOTIDE SEQUENCE</scope>
</reference>
<feature type="binding site" evidence="11">
    <location>
        <position position="217"/>
    </location>
    <ligand>
        <name>Ca(2+)</name>
        <dbReference type="ChEBI" id="CHEBI:29108"/>
        <label>2</label>
    </ligand>
</feature>
<dbReference type="SUPFAM" id="SSF50923">
    <property type="entry name" value="Hemopexin-like domain"/>
    <property type="match status" value="1"/>
</dbReference>
<dbReference type="GO" id="GO:0008270">
    <property type="term" value="F:zinc ion binding"/>
    <property type="evidence" value="ECO:0007669"/>
    <property type="project" value="InterPro"/>
</dbReference>
<evidence type="ECO:0000256" key="5">
    <source>
        <dbReference type="ARBA" id="ARBA00022737"/>
    </source>
</evidence>
<keyword evidence="14" id="KW-0472">Membrane</keyword>
<dbReference type="GO" id="GO:0004222">
    <property type="term" value="F:metalloendopeptidase activity"/>
    <property type="evidence" value="ECO:0007669"/>
    <property type="project" value="InterPro"/>
</dbReference>
<keyword evidence="11" id="KW-0106">Calcium</keyword>
<evidence type="ECO:0000256" key="8">
    <source>
        <dbReference type="ARBA" id="ARBA00023049"/>
    </source>
</evidence>
<organism evidence="16">
    <name type="scientific">Darwinula stevensoni</name>
    <dbReference type="NCBI Taxonomy" id="69355"/>
    <lineage>
        <taxon>Eukaryota</taxon>
        <taxon>Metazoa</taxon>
        <taxon>Ecdysozoa</taxon>
        <taxon>Arthropoda</taxon>
        <taxon>Crustacea</taxon>
        <taxon>Oligostraca</taxon>
        <taxon>Ostracoda</taxon>
        <taxon>Podocopa</taxon>
        <taxon>Podocopida</taxon>
        <taxon>Darwinulocopina</taxon>
        <taxon>Darwinuloidea</taxon>
        <taxon>Darwinulidae</taxon>
        <taxon>Darwinula</taxon>
    </lineage>
</organism>
<keyword evidence="2" id="KW-0645">Protease</keyword>
<feature type="binding site" evidence="11">
    <location>
        <position position="191"/>
    </location>
    <ligand>
        <name>Zn(2+)</name>
        <dbReference type="ChEBI" id="CHEBI:29105"/>
        <label>1</label>
    </ligand>
</feature>
<proteinExistence type="inferred from homology"/>
<keyword evidence="17" id="KW-1185">Reference proteome</keyword>
<sequence>MLQTPLFSKSREKISISLLLLSLRLEMKDCRQKTVSCEGHGMRCVVREIEAKTQVNWLKAFGYLGDGSTDAESLIGEAAMTNGIMQMQRFAGLRPTGIIDDHTKRLMESPRCGLPDILGGRKKRYARESTGWRKTPLSVFIGNWIGELGEERTKAIIATALRAWESYSNLKFVSSEVSDADIVLGFAMGHHGDRYPFDGVGGVLAHAYYPYEEGSYGGDVHFDAIENWTDSDKDDGVDFYTVAVHEIGHSLGLPHFPDRSSVMYPYYLEKKTPGFLGYADIMAMYDIYVRNPPVQEETITTESASETEVMPTEDCESCDGEGVMTTTPTTYTESDFPVEGVDDVFTTATIADTPDATADFTAVTTASIPREEETRGGYEGTFVGDFETVDEHLGHEEGFQEKVCTETWSNISILRGEIFIFIGSFLWRYSARGEIQDGYPVSVSQLFSGFPKNQAVDAALETPQGEIILLSGSKFWSEKDGHFHGPHNLSTLGLPLEVTKVDAAFTWIKNGKTYVFSQMKYWRYSEAMEVPDEGYPRDASSWRGVPFPINGVISIPTVVSRLQAIRPSRERLDLGFLSIPFCVLLGSVLGSTLFHYIIEISTLKKVCLFGNDITLHDIRLLLVPKKLVIASP</sequence>
<dbReference type="SMART" id="SM00235">
    <property type="entry name" value="ZnMc"/>
    <property type="match status" value="1"/>
</dbReference>
<keyword evidence="6" id="KW-0378">Hydrolase</keyword>
<dbReference type="GO" id="GO:0006508">
    <property type="term" value="P:proteolysis"/>
    <property type="evidence" value="ECO:0007669"/>
    <property type="project" value="UniProtKB-KW"/>
</dbReference>
<dbReference type="GO" id="GO:0030198">
    <property type="term" value="P:extracellular matrix organization"/>
    <property type="evidence" value="ECO:0007669"/>
    <property type="project" value="TreeGrafter"/>
</dbReference>
<dbReference type="CDD" id="cd04278">
    <property type="entry name" value="ZnMc_MMP"/>
    <property type="match status" value="1"/>
</dbReference>
<dbReference type="InterPro" id="IPR006026">
    <property type="entry name" value="Peptidase_Metallo"/>
</dbReference>
<evidence type="ECO:0000256" key="6">
    <source>
        <dbReference type="ARBA" id="ARBA00022801"/>
    </source>
</evidence>
<keyword evidence="4" id="KW-0732">Signal</keyword>
<feature type="repeat" description="Hemopexin" evidence="12">
    <location>
        <begin position="498"/>
        <end position="546"/>
    </location>
</feature>
<evidence type="ECO:0000256" key="13">
    <source>
        <dbReference type="SAM" id="MobiDB-lite"/>
    </source>
</evidence>
<feature type="binding site" evidence="11">
    <location>
        <position position="249"/>
    </location>
    <ligand>
        <name>Zn(2+)</name>
        <dbReference type="ChEBI" id="CHEBI:29105"/>
        <label>2</label>
        <note>catalytic</note>
    </ligand>
</feature>
<keyword evidence="3 11" id="KW-0479">Metal-binding</keyword>